<gene>
    <name evidence="2" type="ORF">AK812_SmicGene798</name>
</gene>
<proteinExistence type="predicted"/>
<feature type="transmembrane region" description="Helical" evidence="1">
    <location>
        <begin position="272"/>
        <end position="291"/>
    </location>
</feature>
<dbReference type="SUPFAM" id="SSF56672">
    <property type="entry name" value="DNA/RNA polymerases"/>
    <property type="match status" value="1"/>
</dbReference>
<name>A0A1Q9F5X8_SYMMI</name>
<dbReference type="InterPro" id="IPR043502">
    <property type="entry name" value="DNA/RNA_pol_sf"/>
</dbReference>
<evidence type="ECO:0000256" key="1">
    <source>
        <dbReference type="SAM" id="Phobius"/>
    </source>
</evidence>
<dbReference type="OrthoDB" id="193230at2759"/>
<reference evidence="2 3" key="1">
    <citation type="submission" date="2016-02" db="EMBL/GenBank/DDBJ databases">
        <title>Genome analysis of coral dinoflagellate symbionts highlights evolutionary adaptations to a symbiotic lifestyle.</title>
        <authorList>
            <person name="Aranda M."/>
            <person name="Li Y."/>
            <person name="Liew Y.J."/>
            <person name="Baumgarten S."/>
            <person name="Simakov O."/>
            <person name="Wilson M."/>
            <person name="Piel J."/>
            <person name="Ashoor H."/>
            <person name="Bougouffa S."/>
            <person name="Bajic V.B."/>
            <person name="Ryu T."/>
            <person name="Ravasi T."/>
            <person name="Bayer T."/>
            <person name="Micklem G."/>
            <person name="Kim H."/>
            <person name="Bhak J."/>
            <person name="Lajeunesse T.C."/>
            <person name="Voolstra C.R."/>
        </authorList>
    </citation>
    <scope>NUCLEOTIDE SEQUENCE [LARGE SCALE GENOMIC DNA]</scope>
    <source>
        <strain evidence="2 3">CCMP2467</strain>
    </source>
</reference>
<organism evidence="2 3">
    <name type="scientific">Symbiodinium microadriaticum</name>
    <name type="common">Dinoflagellate</name>
    <name type="synonym">Zooxanthella microadriatica</name>
    <dbReference type="NCBI Taxonomy" id="2951"/>
    <lineage>
        <taxon>Eukaryota</taxon>
        <taxon>Sar</taxon>
        <taxon>Alveolata</taxon>
        <taxon>Dinophyceae</taxon>
        <taxon>Suessiales</taxon>
        <taxon>Symbiodiniaceae</taxon>
        <taxon>Symbiodinium</taxon>
    </lineage>
</organism>
<keyword evidence="1" id="KW-0472">Membrane</keyword>
<protein>
    <submittedName>
        <fullName evidence="2">Uncharacterized protein</fullName>
    </submittedName>
</protein>
<accession>A0A1Q9F5X8</accession>
<evidence type="ECO:0000313" key="3">
    <source>
        <dbReference type="Proteomes" id="UP000186817"/>
    </source>
</evidence>
<keyword evidence="1" id="KW-0812">Transmembrane</keyword>
<sequence>MDCHAKGDLLLKMLRDLEQRHGPSIALSFDGAAWDGSMSKRLLNSIERCSYAAVFNSDDFDLAYSDDLGRVCMRDRTGSLLLILDGKRRSGDSNTSQGNGFINLTLQAMAIRVGFGFTDIGQLHAAPLGYRGEFHVHRAGDFLGDWEEADPPSITSGKWEYPDGILDVGVEDFRMVEEGNGRVVQFYAETTGFRRQAGQRGRNQFVAKNVSTCIGEEEQMLQRVEGNPDKGPAMETIGSFFGFTVLGVIIGKVYGEILSGGSAANVAIRENLFLFGVAAGIFLACLASIFTHRFILGPVSLLALVFFSLREDLPQPIVIPGPVAQGSVQWITRERPVRHAPDPDTVPLAPATLKALASAAADLLLPSLAIPCLSG</sequence>
<keyword evidence="3" id="KW-1185">Reference proteome</keyword>
<dbReference type="EMBL" id="LSRX01000008">
    <property type="protein sequence ID" value="OLQ15009.1"/>
    <property type="molecule type" value="Genomic_DNA"/>
</dbReference>
<comment type="caution">
    <text evidence="2">The sequence shown here is derived from an EMBL/GenBank/DDBJ whole genome shotgun (WGS) entry which is preliminary data.</text>
</comment>
<keyword evidence="1" id="KW-1133">Transmembrane helix</keyword>
<dbReference type="AlphaFoldDB" id="A0A1Q9F5X8"/>
<evidence type="ECO:0000313" key="2">
    <source>
        <dbReference type="EMBL" id="OLQ15009.1"/>
    </source>
</evidence>
<dbReference type="Proteomes" id="UP000186817">
    <property type="component" value="Unassembled WGS sequence"/>
</dbReference>